<name>A0A941D981_9MICO</name>
<comment type="caution">
    <text evidence="2">The sequence shown here is derived from an EMBL/GenBank/DDBJ whole genome shotgun (WGS) entry which is preliminary data.</text>
</comment>
<gene>
    <name evidence="2" type="ORF">KC207_11325</name>
</gene>
<feature type="coiled-coil region" evidence="1">
    <location>
        <begin position="69"/>
        <end position="96"/>
    </location>
</feature>
<dbReference type="AlphaFoldDB" id="A0A941D981"/>
<dbReference type="Proteomes" id="UP000677016">
    <property type="component" value="Unassembled WGS sequence"/>
</dbReference>
<dbReference type="Gene3D" id="1.20.1260.20">
    <property type="entry name" value="PPE superfamily"/>
    <property type="match status" value="1"/>
</dbReference>
<dbReference type="InterPro" id="IPR038332">
    <property type="entry name" value="PPE_sf"/>
</dbReference>
<evidence type="ECO:0000313" key="2">
    <source>
        <dbReference type="EMBL" id="MBR7743881.1"/>
    </source>
</evidence>
<protein>
    <submittedName>
        <fullName evidence="2">Uncharacterized protein</fullName>
    </submittedName>
</protein>
<dbReference type="EMBL" id="JAGSNF010000015">
    <property type="protein sequence ID" value="MBR7743881.1"/>
    <property type="molecule type" value="Genomic_DNA"/>
</dbReference>
<accession>A0A941D981</accession>
<dbReference type="RefSeq" id="WP_211603131.1">
    <property type="nucleotide sequence ID" value="NZ_JAGSNF010000015.1"/>
</dbReference>
<keyword evidence="3" id="KW-1185">Reference proteome</keyword>
<sequence length="172" mass="17768">MSVVPGDPASTSACAVTVAAAGRRLAAAAAPVTEAVDDLAEGWGGRGSVRLRRSATSAADVAADTAAELERMSRTLQDHATELAGLLARVRALEDRARAAGLEVREGRVVPPLGIAGEADAAATLARDEEARALRSDLDAVRARHRRRRADLLAALRGSTTGLAAASDTLRR</sequence>
<evidence type="ECO:0000313" key="3">
    <source>
        <dbReference type="Proteomes" id="UP000677016"/>
    </source>
</evidence>
<evidence type="ECO:0000256" key="1">
    <source>
        <dbReference type="SAM" id="Coils"/>
    </source>
</evidence>
<keyword evidence="1" id="KW-0175">Coiled coil</keyword>
<reference evidence="2" key="1">
    <citation type="submission" date="2021-04" db="EMBL/GenBank/DDBJ databases">
        <title>Phycicoccus avicenniae sp. nov., a novel endophytic actinomycetes isolated from branch of Avicennia mariana.</title>
        <authorList>
            <person name="Tuo L."/>
        </authorList>
    </citation>
    <scope>NUCLEOTIDE SEQUENCE</scope>
    <source>
        <strain evidence="2">BSK3Z-2</strain>
    </source>
</reference>
<organism evidence="2 3">
    <name type="scientific">Phycicoccus avicenniae</name>
    <dbReference type="NCBI Taxonomy" id="2828860"/>
    <lineage>
        <taxon>Bacteria</taxon>
        <taxon>Bacillati</taxon>
        <taxon>Actinomycetota</taxon>
        <taxon>Actinomycetes</taxon>
        <taxon>Micrococcales</taxon>
        <taxon>Intrasporangiaceae</taxon>
        <taxon>Phycicoccus</taxon>
    </lineage>
</organism>
<proteinExistence type="predicted"/>